<keyword evidence="2" id="KW-1185">Reference proteome</keyword>
<reference evidence="1 2" key="1">
    <citation type="submission" date="2012-09" db="EMBL/GenBank/DDBJ databases">
        <title>Genome Sequence of alkane-degrading Bacterium Alcanivorax sp. 521-1.</title>
        <authorList>
            <person name="Lai Q."/>
            <person name="Shao Z."/>
        </authorList>
    </citation>
    <scope>NUCLEOTIDE SEQUENCE [LARGE SCALE GENOMIC DNA]</scope>
    <source>
        <strain evidence="1 2">521-1</strain>
    </source>
</reference>
<sequence>MIRHGKFNSIDARIRKFDFHIFTDSQYLIVIQVTPFITNNLTIRMRTRGSIENHGLIDCYGAFRHFTHGGFRLTIGTNAPNRKSLIHGDRVKVKVFIKNKWTVKQITETEPSQTSILRCGKIVPIFCRGRLPIMTFRNITKIRRCFTVFYMILKFSLQNLRFIKIGHSPIIMSGHRQTLTVIHCLTKISDTQKIFFAILPH</sequence>
<organism evidence="1 2">
    <name type="scientific">Alloalcanivorax profundimaris</name>
    <dbReference type="NCBI Taxonomy" id="2735259"/>
    <lineage>
        <taxon>Bacteria</taxon>
        <taxon>Pseudomonadati</taxon>
        <taxon>Pseudomonadota</taxon>
        <taxon>Gammaproteobacteria</taxon>
        <taxon>Oceanospirillales</taxon>
        <taxon>Alcanivoracaceae</taxon>
        <taxon>Alloalcanivorax</taxon>
    </lineage>
</organism>
<comment type="caution">
    <text evidence="1">The sequence shown here is derived from an EMBL/GenBank/DDBJ whole genome shotgun (WGS) entry which is preliminary data.</text>
</comment>
<protein>
    <submittedName>
        <fullName evidence="1">Uncharacterized protein</fullName>
    </submittedName>
</protein>
<accession>A0ABS0ATY7</accession>
<dbReference type="EMBL" id="ARXX01000051">
    <property type="protein sequence ID" value="MBF5057597.1"/>
    <property type="molecule type" value="Genomic_DNA"/>
</dbReference>
<gene>
    <name evidence="1" type="ORF">Y5W_02891</name>
</gene>
<proteinExistence type="predicted"/>
<evidence type="ECO:0000313" key="1">
    <source>
        <dbReference type="EMBL" id="MBF5057597.1"/>
    </source>
</evidence>
<dbReference type="Proteomes" id="UP000662703">
    <property type="component" value="Unassembled WGS sequence"/>
</dbReference>
<name>A0ABS0ATY7_9GAMM</name>
<evidence type="ECO:0000313" key="2">
    <source>
        <dbReference type="Proteomes" id="UP000662703"/>
    </source>
</evidence>